<accession>A0A921G2V2</accession>
<dbReference type="EMBL" id="DYWT01000318">
    <property type="protein sequence ID" value="HJF34310.1"/>
    <property type="molecule type" value="Genomic_DNA"/>
</dbReference>
<gene>
    <name evidence="2" type="ORF">K8V56_21305</name>
</gene>
<evidence type="ECO:0000313" key="3">
    <source>
        <dbReference type="Proteomes" id="UP000698173"/>
    </source>
</evidence>
<evidence type="ECO:0000256" key="1">
    <source>
        <dbReference type="SAM" id="Phobius"/>
    </source>
</evidence>
<protein>
    <submittedName>
        <fullName evidence="2">Uncharacterized protein</fullName>
    </submittedName>
</protein>
<feature type="transmembrane region" description="Helical" evidence="1">
    <location>
        <begin position="20"/>
        <end position="40"/>
    </location>
</feature>
<organism evidence="2 3">
    <name type="scientific">Sporosarcina psychrophila</name>
    <name type="common">Bacillus psychrophilus</name>
    <dbReference type="NCBI Taxonomy" id="1476"/>
    <lineage>
        <taxon>Bacteria</taxon>
        <taxon>Bacillati</taxon>
        <taxon>Bacillota</taxon>
        <taxon>Bacilli</taxon>
        <taxon>Bacillales</taxon>
        <taxon>Caryophanaceae</taxon>
        <taxon>Sporosarcina</taxon>
    </lineage>
</organism>
<dbReference type="Proteomes" id="UP000698173">
    <property type="component" value="Unassembled WGS sequence"/>
</dbReference>
<evidence type="ECO:0000313" key="2">
    <source>
        <dbReference type="EMBL" id="HJF34310.1"/>
    </source>
</evidence>
<dbReference type="AlphaFoldDB" id="A0A921G2V2"/>
<feature type="transmembrane region" description="Helical" evidence="1">
    <location>
        <begin position="46"/>
        <end position="70"/>
    </location>
</feature>
<keyword evidence="1" id="KW-0472">Membrane</keyword>
<keyword evidence="1" id="KW-0812">Transmembrane</keyword>
<proteinExistence type="predicted"/>
<name>A0A921G2V2_SPOPS</name>
<comment type="caution">
    <text evidence="2">The sequence shown here is derived from an EMBL/GenBank/DDBJ whole genome shotgun (WGS) entry which is preliminary data.</text>
</comment>
<reference evidence="2" key="1">
    <citation type="journal article" date="2021" name="PeerJ">
        <title>Extensive microbial diversity within the chicken gut microbiome revealed by metagenomics and culture.</title>
        <authorList>
            <person name="Gilroy R."/>
            <person name="Ravi A."/>
            <person name="Getino M."/>
            <person name="Pursley I."/>
            <person name="Horton D.L."/>
            <person name="Alikhan N.F."/>
            <person name="Baker D."/>
            <person name="Gharbi K."/>
            <person name="Hall N."/>
            <person name="Watson M."/>
            <person name="Adriaenssens E.M."/>
            <person name="Foster-Nyarko E."/>
            <person name="Jarju S."/>
            <person name="Secka A."/>
            <person name="Antonio M."/>
            <person name="Oren A."/>
            <person name="Chaudhuri R.R."/>
            <person name="La Ragione R."/>
            <person name="Hildebrand F."/>
            <person name="Pallen M.J."/>
        </authorList>
    </citation>
    <scope>NUCLEOTIDE SEQUENCE</scope>
    <source>
        <strain evidence="2">CHK171-7178</strain>
    </source>
</reference>
<reference evidence="2" key="2">
    <citation type="submission" date="2021-09" db="EMBL/GenBank/DDBJ databases">
        <authorList>
            <person name="Gilroy R."/>
        </authorList>
    </citation>
    <scope>NUCLEOTIDE SEQUENCE</scope>
    <source>
        <strain evidence="2">CHK171-7178</strain>
    </source>
</reference>
<sequence>MSGKLTREEEKIKESIHITYYFTIVFTAIGTILVFCLLYPKIEKLNLFIILLSTSAGGIPIGFIGVFIDYKVSEYKVEKRSFEQ</sequence>
<keyword evidence="1" id="KW-1133">Transmembrane helix</keyword>